<feature type="region of interest" description="Disordered" evidence="1">
    <location>
        <begin position="1"/>
        <end position="20"/>
    </location>
</feature>
<dbReference type="EMBL" id="CP009451">
    <property type="protein sequence ID" value="AIR04883.1"/>
    <property type="molecule type" value="Genomic_DNA"/>
</dbReference>
<protein>
    <recommendedName>
        <fullName evidence="4">Diguanylate cyclase</fullName>
    </recommendedName>
</protein>
<accession>A0A089PXY8</accession>
<proteinExistence type="predicted"/>
<keyword evidence="3" id="KW-1185">Reference proteome</keyword>
<sequence length="65" mass="7228">MYKKAVRPERVQKSDSLAMACPGSGQRPTLYSAIGRADKAMYYGQNTGRNRCILALSDEEMVTLE</sequence>
<organism evidence="2 3">
    <name type="scientific">Cedecea neteri</name>
    <dbReference type="NCBI Taxonomy" id="158822"/>
    <lineage>
        <taxon>Bacteria</taxon>
        <taxon>Pseudomonadati</taxon>
        <taxon>Pseudomonadota</taxon>
        <taxon>Gammaproteobacteria</taxon>
        <taxon>Enterobacterales</taxon>
        <taxon>Enterobacteriaceae</taxon>
        <taxon>Cedecea</taxon>
    </lineage>
</organism>
<dbReference type="Proteomes" id="UP000029481">
    <property type="component" value="Chromosome"/>
</dbReference>
<evidence type="ECO:0000313" key="2">
    <source>
        <dbReference type="EMBL" id="AIR04883.1"/>
    </source>
</evidence>
<dbReference type="KEGG" id="cnt:JT31_09730"/>
<evidence type="ECO:0008006" key="4">
    <source>
        <dbReference type="Google" id="ProtNLM"/>
    </source>
</evidence>
<feature type="compositionally biased region" description="Basic and acidic residues" evidence="1">
    <location>
        <begin position="1"/>
        <end position="13"/>
    </location>
</feature>
<reference evidence="2 3" key="1">
    <citation type="submission" date="2014-09" db="EMBL/GenBank/DDBJ databases">
        <title>Cedecea neteri SSMD04 Genome Sequencing.</title>
        <authorList>
            <person name="Tan J.-Y."/>
        </authorList>
    </citation>
    <scope>NUCLEOTIDE SEQUENCE [LARGE SCALE GENOMIC DNA]</scope>
    <source>
        <strain evidence="2 3">SSMD04</strain>
    </source>
</reference>
<gene>
    <name evidence="2" type="ORF">JT31_09730</name>
</gene>
<dbReference type="AlphaFoldDB" id="A0A089PXY8"/>
<name>A0A089PXY8_9ENTR</name>
<evidence type="ECO:0000313" key="3">
    <source>
        <dbReference type="Proteomes" id="UP000029481"/>
    </source>
</evidence>
<evidence type="ECO:0000256" key="1">
    <source>
        <dbReference type="SAM" id="MobiDB-lite"/>
    </source>
</evidence>
<dbReference type="RefSeq" id="WP_038476005.1">
    <property type="nucleotide sequence ID" value="NZ_CP009451.1"/>
</dbReference>